<organism evidence="1 2">
    <name type="scientific">Meloidogyne javanica</name>
    <name type="common">Root-knot nematode worm</name>
    <dbReference type="NCBI Taxonomy" id="6303"/>
    <lineage>
        <taxon>Eukaryota</taxon>
        <taxon>Metazoa</taxon>
        <taxon>Ecdysozoa</taxon>
        <taxon>Nematoda</taxon>
        <taxon>Chromadorea</taxon>
        <taxon>Rhabditida</taxon>
        <taxon>Tylenchina</taxon>
        <taxon>Tylenchomorpha</taxon>
        <taxon>Tylenchoidea</taxon>
        <taxon>Meloidogynidae</taxon>
        <taxon>Meloidogyninae</taxon>
        <taxon>Meloidogyne</taxon>
        <taxon>Meloidogyne incognita group</taxon>
    </lineage>
</organism>
<evidence type="ECO:0000313" key="1">
    <source>
        <dbReference type="Proteomes" id="UP000887561"/>
    </source>
</evidence>
<dbReference type="InterPro" id="IPR005312">
    <property type="entry name" value="DUF1759"/>
</dbReference>
<reference evidence="2" key="1">
    <citation type="submission" date="2022-11" db="UniProtKB">
        <authorList>
            <consortium name="WormBaseParasite"/>
        </authorList>
    </citation>
    <scope>IDENTIFICATION</scope>
</reference>
<evidence type="ECO:0000313" key="2">
    <source>
        <dbReference type="WBParaSite" id="scaffold321_cov251.g797"/>
    </source>
</evidence>
<protein>
    <submittedName>
        <fullName evidence="2">Uncharacterized protein</fullName>
    </submittedName>
</protein>
<dbReference type="Pfam" id="PF03564">
    <property type="entry name" value="DUF1759"/>
    <property type="match status" value="1"/>
</dbReference>
<keyword evidence="1" id="KW-1185">Reference proteome</keyword>
<dbReference type="AlphaFoldDB" id="A0A915M5A5"/>
<sequence>MTNVLSNRTRKAATTLNALLAQSMPILPEQQDNMSELAEIKSTLVVLRGHLEELDDVMAAMDKIDEEWASVLSQATEIDKVRASRIYDKDQEDYQCEVILTKALEARRGLMRLIGNIRYWREFIESFNATIGNSNIEPIYKFNHLLGLLEGEALNLIRYFRPSADNYKIALNMLKEKYDDKEAITDDLIKRFLALKPCWSFSDVRQFQLEMELICRQLEALGAELNNPIICSSLEDKLNYSMLKEIKEAKRNNPAWNTKMFRDKLKQLVQEEESYKMAYGLQHEAKNTTKDGDA</sequence>
<accession>A0A915M5A5</accession>
<proteinExistence type="predicted"/>
<dbReference type="Proteomes" id="UP000887561">
    <property type="component" value="Unplaced"/>
</dbReference>
<name>A0A915M5A5_MELJA</name>
<dbReference type="WBParaSite" id="scaffold321_cov251.g797">
    <property type="protein sequence ID" value="scaffold321_cov251.g797"/>
    <property type="gene ID" value="scaffold321_cov251.g797"/>
</dbReference>